<keyword evidence="1" id="KW-0378">Hydrolase</keyword>
<dbReference type="RefSeq" id="WP_065077356.1">
    <property type="nucleotide sequence ID" value="NZ_LROS01000010.1"/>
</dbReference>
<protein>
    <submittedName>
        <fullName evidence="3">Putative metallophosphoesterase YhaO</fullName>
    </submittedName>
</protein>
<evidence type="ECO:0000313" key="4">
    <source>
        <dbReference type="Proteomes" id="UP000093954"/>
    </source>
</evidence>
<keyword evidence="4" id="KW-1185">Reference proteome</keyword>
<dbReference type="InterPro" id="IPR050535">
    <property type="entry name" value="DNA_Repair-Maintenance_Comp"/>
</dbReference>
<gene>
    <name evidence="3" type="primary">yhaO</name>
    <name evidence="3" type="ORF">CLRAG_09860</name>
</gene>
<accession>A0A1A6AYP7</accession>
<dbReference type="InterPro" id="IPR029052">
    <property type="entry name" value="Metallo-depent_PP-like"/>
</dbReference>
<dbReference type="InterPro" id="IPR041796">
    <property type="entry name" value="Mre11_N"/>
</dbReference>
<evidence type="ECO:0000256" key="1">
    <source>
        <dbReference type="ARBA" id="ARBA00022801"/>
    </source>
</evidence>
<evidence type="ECO:0000259" key="2">
    <source>
        <dbReference type="Pfam" id="PF00149"/>
    </source>
</evidence>
<dbReference type="AlphaFoldDB" id="A0A1A6AYP7"/>
<dbReference type="PANTHER" id="PTHR30337:SF7">
    <property type="entry name" value="PHOSPHOESTERASE"/>
    <property type="match status" value="1"/>
</dbReference>
<organism evidence="3 4">
    <name type="scientific">Clostridium ragsdalei P11</name>
    <dbReference type="NCBI Taxonomy" id="1353534"/>
    <lineage>
        <taxon>Bacteria</taxon>
        <taxon>Bacillati</taxon>
        <taxon>Bacillota</taxon>
        <taxon>Clostridia</taxon>
        <taxon>Eubacteriales</taxon>
        <taxon>Clostridiaceae</taxon>
        <taxon>Clostridium</taxon>
    </lineage>
</organism>
<dbReference type="Gene3D" id="3.60.21.10">
    <property type="match status" value="1"/>
</dbReference>
<dbReference type="Proteomes" id="UP000093954">
    <property type="component" value="Unassembled WGS sequence"/>
</dbReference>
<comment type="caution">
    <text evidence="3">The sequence shown here is derived from an EMBL/GenBank/DDBJ whole genome shotgun (WGS) entry which is preliminary data.</text>
</comment>
<dbReference type="PANTHER" id="PTHR30337">
    <property type="entry name" value="COMPONENT OF ATP-DEPENDENT DSDNA EXONUCLEASE"/>
    <property type="match status" value="1"/>
</dbReference>
<dbReference type="EMBL" id="LROS01000010">
    <property type="protein sequence ID" value="OBR95148.1"/>
    <property type="molecule type" value="Genomic_DNA"/>
</dbReference>
<dbReference type="InterPro" id="IPR004843">
    <property type="entry name" value="Calcineurin-like_PHP"/>
</dbReference>
<sequence>MKEIRILHCADMHLGAELSTLGRKAVTRRAEVKRTFLNILKLCQDEKIQLLLIAGDLFDNVHVQKTMLEEIKNGFAGLEGTIVAIAPGNHDPITEDSPYLLKDFWPRNVIIFKGALEKIELEKLGVRLWGGAFTGTYQVDSMLKNFTIPDDELINICVIHGELVGPHQKSNYNPITETQLKNSKVDYVALGHIHKQTEVLKAGNTYYAYSGCPEGRGFDEIDEKGVYIGTVSKGLCRLKYRRLCQRMNVELHVDISDAKNSKMAADIILDKMKSRCEENYSENLYKVILEGMIADNVSIDIDDIKAILYEIFFVKIKDHTTVKIDFDAVPEETTLRNIFIRKMMERINDAGPDEKEKLNKALRLGLKAFFGEVKYSED</sequence>
<dbReference type="CDD" id="cd00840">
    <property type="entry name" value="MPP_Mre11_N"/>
    <property type="match status" value="1"/>
</dbReference>
<evidence type="ECO:0000313" key="3">
    <source>
        <dbReference type="EMBL" id="OBR95148.1"/>
    </source>
</evidence>
<reference evidence="3 4" key="1">
    <citation type="journal article" date="2012" name="Front. Microbiol.">
        <title>Draft Genome Sequence of the Virulent Strain 01-B526 of the Fish Pathogen Aeromonas salmonicida.</title>
        <authorList>
            <person name="Charette S.J."/>
            <person name="Brochu F."/>
            <person name="Boyle B."/>
            <person name="Filion G."/>
            <person name="Tanaka K.H."/>
            <person name="Derome N."/>
        </authorList>
    </citation>
    <scope>NUCLEOTIDE SEQUENCE [LARGE SCALE GENOMIC DNA]</scope>
    <source>
        <strain evidence="3 4">P11</strain>
    </source>
</reference>
<dbReference type="GO" id="GO:0016787">
    <property type="term" value="F:hydrolase activity"/>
    <property type="evidence" value="ECO:0007669"/>
    <property type="project" value="UniProtKB-KW"/>
</dbReference>
<proteinExistence type="predicted"/>
<dbReference type="SUPFAM" id="SSF56300">
    <property type="entry name" value="Metallo-dependent phosphatases"/>
    <property type="match status" value="1"/>
</dbReference>
<dbReference type="PATRIC" id="fig|1353534.3.peg.1003"/>
<name>A0A1A6AYP7_9CLOT</name>
<feature type="domain" description="Calcineurin-like phosphoesterase" evidence="2">
    <location>
        <begin position="4"/>
        <end position="195"/>
    </location>
</feature>
<dbReference type="Pfam" id="PF00149">
    <property type="entry name" value="Metallophos"/>
    <property type="match status" value="1"/>
</dbReference>